<dbReference type="HOGENOM" id="CLU_015624_0_0_3"/>
<dbReference type="PANTHER" id="PTHR14136">
    <property type="entry name" value="BTB_POZ DOMAIN-CONTAINING PROTEIN KCTD9"/>
    <property type="match status" value="1"/>
</dbReference>
<dbReference type="InterPro" id="IPR027417">
    <property type="entry name" value="P-loop_NTPase"/>
</dbReference>
<evidence type="ECO:0000313" key="3">
    <source>
        <dbReference type="EMBL" id="ACK66451.1"/>
    </source>
</evidence>
<dbReference type="RefSeq" id="WP_012595718.1">
    <property type="nucleotide sequence ID" value="NC_011726.1"/>
</dbReference>
<dbReference type="Pfam" id="PF08378">
    <property type="entry name" value="NERD"/>
    <property type="match status" value="1"/>
</dbReference>
<dbReference type="AlphaFoldDB" id="B7K2Q8"/>
<sequence length="830" mass="94811">MIASNFIVTELFHQSGEAGERVVWEAIQRVFYGRECLAYWRYPLFLGKGKFRKEPDILIADRELGLIIIEVKSIKINQIISIQGHRWQYKNFYTKFGNPYQQAENQLFALLDYAKTEPSLDNQVTGRVMVALPLITQQQWQEKEFDKLPSNPPILFKNSLDSSALLFELIEKTTPVLKREKLSNQQWELLTSILSGTPVLSQPIHRVLSGSQSRGKVLQELRSQVSQLDLQQEKIAKQIPPGCQRIRGIAGSGKTVLLCQKVAIMHLKYPQWKIAFVFFSRSLYEEITTHIDRWIRYFSHNQQGYDPNNRNLRVFHAWGSEKKLGFYRFVSQVCGKTPLSVNQTTRQKPNEALGEVCYDLLNKTGIPQIFDAILIDEGQDLMVDHWHYQGKQPFYWLAYQSLRPVNSIYPEQKRLIWAYDEVQSLDSLKMPTAREMFGEELGHLVTGKHFNGINKTEVMCRCYRTPHPIIIAAHAMVMGWLRPEGMLTGMRHKEEWQALGYEVTGELISGNNIIIKRPKENSPNPLPYLWKDDLIKFEIYSSRQQEMSALYRHLKHNLRQDGLRPSKEILVIVLGEFFEAANLQKNIANFLIRQGIDIFIPGTKDCNILTHESEENCDQFWCAGGVTISRIYQAKGQEADQVYIIGLDHIAEEESNLSLRNQLFIALTRSRGWVNISGIGNYPLYQELQNVLNNGDTFSVTFAEPQQREIIGTDEGELLKSYSLGRRNFEQAALQNAQLNRVNLSDINLIGANLSGARFNYTNLNRAKLIAANLQGADLTGASLIKAKLMGANLKGANLQEADLTQADLSNVDLTGALVEPEQLEKAIFE</sequence>
<evidence type="ECO:0000313" key="4">
    <source>
        <dbReference type="Proteomes" id="UP000008204"/>
    </source>
</evidence>
<dbReference type="PANTHER" id="PTHR14136:SF17">
    <property type="entry name" value="BTB_POZ DOMAIN-CONTAINING PROTEIN KCTD9"/>
    <property type="match status" value="1"/>
</dbReference>
<evidence type="ECO:0000259" key="1">
    <source>
        <dbReference type="Pfam" id="PF08378"/>
    </source>
</evidence>
<name>B7K2Q8_RIPO1</name>
<dbReference type="InterPro" id="IPR011528">
    <property type="entry name" value="NERD"/>
</dbReference>
<dbReference type="EMBL" id="CP001287">
    <property type="protein sequence ID" value="ACK66451.1"/>
    <property type="molecule type" value="Genomic_DNA"/>
</dbReference>
<dbReference type="Gene3D" id="3.40.50.300">
    <property type="entry name" value="P-loop containing nucleotide triphosphate hydrolases"/>
    <property type="match status" value="2"/>
</dbReference>
<dbReference type="InterPro" id="IPR001646">
    <property type="entry name" value="5peptide_repeat"/>
</dbReference>
<dbReference type="Gene3D" id="2.160.20.80">
    <property type="entry name" value="E3 ubiquitin-protein ligase SopA"/>
    <property type="match status" value="1"/>
</dbReference>
<dbReference type="SUPFAM" id="SSF52540">
    <property type="entry name" value="P-loop containing nucleoside triphosphate hydrolases"/>
    <property type="match status" value="1"/>
</dbReference>
<feature type="domain" description="UvrD-like helicase C-terminal" evidence="2">
    <location>
        <begin position="626"/>
        <end position="676"/>
    </location>
</feature>
<dbReference type="Proteomes" id="UP000008204">
    <property type="component" value="Chromosome"/>
</dbReference>
<accession>B7K2Q8</accession>
<feature type="domain" description="NERD" evidence="1">
    <location>
        <begin position="15"/>
        <end position="114"/>
    </location>
</feature>
<evidence type="ECO:0000259" key="2">
    <source>
        <dbReference type="Pfam" id="PF13538"/>
    </source>
</evidence>
<dbReference type="SUPFAM" id="SSF141571">
    <property type="entry name" value="Pentapeptide repeat-like"/>
    <property type="match status" value="1"/>
</dbReference>
<dbReference type="InterPro" id="IPR051082">
    <property type="entry name" value="Pentapeptide-BTB/POZ_domain"/>
</dbReference>
<dbReference type="OrthoDB" id="7066673at2"/>
<dbReference type="InterPro" id="IPR027785">
    <property type="entry name" value="UvrD-like_helicase_C"/>
</dbReference>
<reference evidence="4" key="1">
    <citation type="journal article" date="2011" name="MBio">
        <title>Novel metabolic attributes of the genus Cyanothece, comprising a group of unicellular nitrogen-fixing Cyanobacteria.</title>
        <authorList>
            <person name="Bandyopadhyay A."/>
            <person name="Elvitigala T."/>
            <person name="Welsh E."/>
            <person name="Stockel J."/>
            <person name="Liberton M."/>
            <person name="Min H."/>
            <person name="Sherman L.A."/>
            <person name="Pakrasi H.B."/>
        </authorList>
    </citation>
    <scope>NUCLEOTIDE SEQUENCE [LARGE SCALE GENOMIC DNA]</scope>
    <source>
        <strain evidence="4">PCC 8801</strain>
    </source>
</reference>
<dbReference type="KEGG" id="cyp:PCC8801_2440"/>
<dbReference type="STRING" id="41431.PCC8801_2440"/>
<keyword evidence="4" id="KW-1185">Reference proteome</keyword>
<gene>
    <name evidence="3" type="ordered locus">PCC8801_2440</name>
</gene>
<proteinExistence type="predicted"/>
<protein>
    <submittedName>
        <fullName evidence="3">Pentapeptide repeat protein</fullName>
    </submittedName>
</protein>
<dbReference type="eggNOG" id="COG3972">
    <property type="taxonomic scope" value="Bacteria"/>
</dbReference>
<dbReference type="Pfam" id="PF00805">
    <property type="entry name" value="Pentapeptide"/>
    <property type="match status" value="2"/>
</dbReference>
<dbReference type="eggNOG" id="COG1357">
    <property type="taxonomic scope" value="Bacteria"/>
</dbReference>
<organism evidence="3 4">
    <name type="scientific">Rippkaea orientalis (strain PCC 8801 / RF-1)</name>
    <name type="common">Cyanothece sp. (strain PCC 8801)</name>
    <dbReference type="NCBI Taxonomy" id="41431"/>
    <lineage>
        <taxon>Bacteria</taxon>
        <taxon>Bacillati</taxon>
        <taxon>Cyanobacteriota</taxon>
        <taxon>Cyanophyceae</taxon>
        <taxon>Oscillatoriophycideae</taxon>
        <taxon>Chroococcales</taxon>
        <taxon>Aphanothecaceae</taxon>
        <taxon>Rippkaea</taxon>
        <taxon>Rippkaea orientalis</taxon>
    </lineage>
</organism>
<dbReference type="Pfam" id="PF13538">
    <property type="entry name" value="UvrD_C_2"/>
    <property type="match status" value="1"/>
</dbReference>